<keyword evidence="1" id="KW-0472">Membrane</keyword>
<name>A0ABN9D2P0_9NEOB</name>
<keyword evidence="1" id="KW-1133">Transmembrane helix</keyword>
<keyword evidence="3" id="KW-1185">Reference proteome</keyword>
<evidence type="ECO:0000256" key="1">
    <source>
        <dbReference type="SAM" id="Phobius"/>
    </source>
</evidence>
<feature type="transmembrane region" description="Helical" evidence="1">
    <location>
        <begin position="27"/>
        <end position="45"/>
    </location>
</feature>
<keyword evidence="1" id="KW-0812">Transmembrane</keyword>
<evidence type="ECO:0000313" key="2">
    <source>
        <dbReference type="EMBL" id="CAI9566759.1"/>
    </source>
</evidence>
<sequence length="83" mass="9329">MPLLKKNPNTCKLIGVHESYSVYKWRYIYWIFFFILVMVGILTWGGKLTVTDITNTVISANESSSVIKTPSVHGASEALTGYQ</sequence>
<gene>
    <name evidence="2" type="ORF">SPARVUS_LOCUS6433064</name>
</gene>
<proteinExistence type="predicted"/>
<dbReference type="EMBL" id="CATNWA010014061">
    <property type="protein sequence ID" value="CAI9566759.1"/>
    <property type="molecule type" value="Genomic_DNA"/>
</dbReference>
<dbReference type="Proteomes" id="UP001162483">
    <property type="component" value="Unassembled WGS sequence"/>
</dbReference>
<protein>
    <submittedName>
        <fullName evidence="2">Uncharacterized protein</fullName>
    </submittedName>
</protein>
<evidence type="ECO:0000313" key="3">
    <source>
        <dbReference type="Proteomes" id="UP001162483"/>
    </source>
</evidence>
<comment type="caution">
    <text evidence="2">The sequence shown here is derived from an EMBL/GenBank/DDBJ whole genome shotgun (WGS) entry which is preliminary data.</text>
</comment>
<reference evidence="2" key="1">
    <citation type="submission" date="2023-05" db="EMBL/GenBank/DDBJ databases">
        <authorList>
            <person name="Stuckert A."/>
        </authorList>
    </citation>
    <scope>NUCLEOTIDE SEQUENCE</scope>
</reference>
<organism evidence="2 3">
    <name type="scientific">Staurois parvus</name>
    <dbReference type="NCBI Taxonomy" id="386267"/>
    <lineage>
        <taxon>Eukaryota</taxon>
        <taxon>Metazoa</taxon>
        <taxon>Chordata</taxon>
        <taxon>Craniata</taxon>
        <taxon>Vertebrata</taxon>
        <taxon>Euteleostomi</taxon>
        <taxon>Amphibia</taxon>
        <taxon>Batrachia</taxon>
        <taxon>Anura</taxon>
        <taxon>Neobatrachia</taxon>
        <taxon>Ranoidea</taxon>
        <taxon>Ranidae</taxon>
        <taxon>Staurois</taxon>
    </lineage>
</organism>
<accession>A0ABN9D2P0</accession>